<dbReference type="Gene3D" id="3.60.15.10">
    <property type="entry name" value="Ribonuclease Z/Hydroxyacylglutathione hydrolase-like"/>
    <property type="match status" value="1"/>
</dbReference>
<reference evidence="2" key="1">
    <citation type="journal article" date="2011" name="Appl. Environ. Microbiol.">
        <title>Genomic potential of Marinobacter aquaeolei, a biogeochemical 'opportunitroph'.</title>
        <authorList>
            <person name="Singer E."/>
            <person name="Webb E.A."/>
            <person name="Nelson W.C."/>
            <person name="Heidelberg J.F."/>
            <person name="Ivanova N."/>
            <person name="Pati A."/>
            <person name="Edwards K.J."/>
        </authorList>
    </citation>
    <scope>NUCLEOTIDE SEQUENCE [LARGE SCALE GENOMIC DNA]</scope>
    <source>
        <strain evidence="2">ATCC 700491 / DSM 11845 / VT8</strain>
    </source>
</reference>
<dbReference type="AlphaFoldDB" id="A1TZY8"/>
<accession>A1TZY8</accession>
<evidence type="ECO:0000313" key="2">
    <source>
        <dbReference type="Proteomes" id="UP000000998"/>
    </source>
</evidence>
<sequence>MQLRRFSGISKSRVLDELRAMYQWVKPRVTISVPGEEQHMQTHAEVALDTGVFKCLVGRNGDLFMIRPVPRMR</sequence>
<evidence type="ECO:0000313" key="1">
    <source>
        <dbReference type="EMBL" id="ABM18307.1"/>
    </source>
</evidence>
<protein>
    <submittedName>
        <fullName evidence="1">Uncharacterized protein</fullName>
    </submittedName>
</protein>
<name>A1TZY8_MARN8</name>
<proteinExistence type="predicted"/>
<dbReference type="InterPro" id="IPR036866">
    <property type="entry name" value="RibonucZ/Hydroxyglut_hydro"/>
</dbReference>
<dbReference type="STRING" id="351348.Maqu_1217"/>
<dbReference type="HOGENOM" id="CLU_2700403_0_0_6"/>
<dbReference type="KEGG" id="maq:Maqu_1217"/>
<dbReference type="Proteomes" id="UP000000998">
    <property type="component" value="Chromosome"/>
</dbReference>
<dbReference type="EMBL" id="CP000514">
    <property type="protein sequence ID" value="ABM18307.1"/>
    <property type="molecule type" value="Genomic_DNA"/>
</dbReference>
<organism evidence="1 2">
    <name type="scientific">Marinobacter nauticus (strain ATCC 700491 / DSM 11845 / VT8)</name>
    <name type="common">Marinobacter aquaeolei</name>
    <dbReference type="NCBI Taxonomy" id="351348"/>
    <lineage>
        <taxon>Bacteria</taxon>
        <taxon>Pseudomonadati</taxon>
        <taxon>Pseudomonadota</taxon>
        <taxon>Gammaproteobacteria</taxon>
        <taxon>Pseudomonadales</taxon>
        <taxon>Marinobacteraceae</taxon>
        <taxon>Marinobacter</taxon>
    </lineage>
</organism>
<gene>
    <name evidence="1" type="ordered locus">Maqu_1217</name>
</gene>
<dbReference type="eggNOG" id="COG0595">
    <property type="taxonomic scope" value="Bacteria"/>
</dbReference>